<dbReference type="PROSITE" id="PS51318">
    <property type="entry name" value="TAT"/>
    <property type="match status" value="1"/>
</dbReference>
<protein>
    <submittedName>
        <fullName evidence="1">DUF1513 domain-containing protein</fullName>
    </submittedName>
</protein>
<gene>
    <name evidence="1" type="ORF">LNKW23_15830</name>
</gene>
<sequence>MPDRRHVLLGGLALAAAPATGWAEAGNPAYLAAARVGPEAHALFGIDAAGRDVFRVPLPGRGHAAAAHPLRPEAVALARRPGTYALVLDCRSGRVAARLTAPRGRHFQGHGAFSRDGSRLYTSENAYDLGTGRIGIWDAAGGYRRLGEVPSGGIGPHELLRLPGSDVLAVANGGILTHPDSGRAKLNLASMRPSLAYLSGDGDLLEQVELPPGLARNSIRHLAARGDGLIGFAMQWQGALGEPVPLLGLHRRGEAPRLLGLEPARQLRLRGYAGSVAFSGDGTGIAITAPRGGRAHVFAAESGSLAAEILRGDICGIAAGPAGFLATDGLGGVSRLSGADAAPLARHGDRNWDNHLVAL</sequence>
<reference evidence="1 2" key="1">
    <citation type="submission" date="2023-04" db="EMBL/GenBank/DDBJ databases">
        <title>Marinoamorphus aggregata gen. nov., sp. Nov., isolate from tissue of brittle star Ophioplocus japonicus.</title>
        <authorList>
            <person name="Kawano K."/>
            <person name="Sawayama S."/>
            <person name="Nakagawa S."/>
        </authorList>
    </citation>
    <scope>NUCLEOTIDE SEQUENCE [LARGE SCALE GENOMIC DNA]</scope>
    <source>
        <strain evidence="1 2">NKW23</strain>
    </source>
</reference>
<comment type="caution">
    <text evidence="1">The sequence shown here is derived from an EMBL/GenBank/DDBJ whole genome shotgun (WGS) entry which is preliminary data.</text>
</comment>
<dbReference type="Proteomes" id="UP001239909">
    <property type="component" value="Unassembled WGS sequence"/>
</dbReference>
<dbReference type="InterPro" id="IPR006311">
    <property type="entry name" value="TAT_signal"/>
</dbReference>
<evidence type="ECO:0000313" key="1">
    <source>
        <dbReference type="EMBL" id="GMG82370.1"/>
    </source>
</evidence>
<dbReference type="InterPro" id="IPR015943">
    <property type="entry name" value="WD40/YVTN_repeat-like_dom_sf"/>
</dbReference>
<dbReference type="SUPFAM" id="SSF50969">
    <property type="entry name" value="YVTN repeat-like/Quinoprotein amine dehydrogenase"/>
    <property type="match status" value="1"/>
</dbReference>
<dbReference type="PIRSF" id="PIRSF028101">
    <property type="entry name" value="UCP028101"/>
    <property type="match status" value="1"/>
</dbReference>
<dbReference type="RefSeq" id="WP_285671149.1">
    <property type="nucleotide sequence ID" value="NZ_BSYI01000010.1"/>
</dbReference>
<evidence type="ECO:0000313" key="2">
    <source>
        <dbReference type="Proteomes" id="UP001239909"/>
    </source>
</evidence>
<accession>A0ABQ6LJF0</accession>
<dbReference type="InterPro" id="IPR008311">
    <property type="entry name" value="UCP028101"/>
</dbReference>
<keyword evidence="2" id="KW-1185">Reference proteome</keyword>
<dbReference type="EMBL" id="BSYI01000010">
    <property type="protein sequence ID" value="GMG82370.1"/>
    <property type="molecule type" value="Genomic_DNA"/>
</dbReference>
<dbReference type="Pfam" id="PF07433">
    <property type="entry name" value="DUF1513"/>
    <property type="match status" value="1"/>
</dbReference>
<name>A0ABQ6LJF0_9RHOB</name>
<proteinExistence type="predicted"/>
<dbReference type="Gene3D" id="2.130.10.10">
    <property type="entry name" value="YVTN repeat-like/Quinoprotein amine dehydrogenase"/>
    <property type="match status" value="1"/>
</dbReference>
<dbReference type="InterPro" id="IPR011044">
    <property type="entry name" value="Quino_amine_DH_bsu"/>
</dbReference>
<organism evidence="1 2">
    <name type="scientific">Paralimibaculum aggregatum</name>
    <dbReference type="NCBI Taxonomy" id="3036245"/>
    <lineage>
        <taxon>Bacteria</taxon>
        <taxon>Pseudomonadati</taxon>
        <taxon>Pseudomonadota</taxon>
        <taxon>Alphaproteobacteria</taxon>
        <taxon>Rhodobacterales</taxon>
        <taxon>Paracoccaceae</taxon>
        <taxon>Paralimibaculum</taxon>
    </lineage>
</organism>